<keyword evidence="2" id="KW-0285">Flavoprotein</keyword>
<dbReference type="OrthoDB" id="462203at2"/>
<dbReference type="PANTHER" id="PTHR43747:SF4">
    <property type="entry name" value="FLAVIN-DEPENDENT TRYPTOPHAN HALOGENASE"/>
    <property type="match status" value="1"/>
</dbReference>
<dbReference type="InterPro" id="IPR050816">
    <property type="entry name" value="Flavin-dep_Halogenase_NPB"/>
</dbReference>
<feature type="binding site" evidence="2">
    <location>
        <position position="340"/>
    </location>
    <ligand>
        <name>FAD</name>
        <dbReference type="ChEBI" id="CHEBI:57692"/>
    </ligand>
</feature>
<feature type="binding site" evidence="2">
    <location>
        <position position="353"/>
    </location>
    <ligand>
        <name>FAD</name>
        <dbReference type="ChEBI" id="CHEBI:57692"/>
    </ligand>
</feature>
<comment type="caution">
    <text evidence="3">The sequence shown here is derived from an EMBL/GenBank/DDBJ whole genome shotgun (WGS) entry which is preliminary data.</text>
</comment>
<feature type="active site" evidence="1">
    <location>
        <position position="83"/>
    </location>
</feature>
<keyword evidence="2" id="KW-0274">FAD</keyword>
<dbReference type="Pfam" id="PF04820">
    <property type="entry name" value="Trp_halogenase"/>
    <property type="match status" value="1"/>
</dbReference>
<dbReference type="PATRIC" id="fig|172044.3.peg.1757"/>
<dbReference type="GO" id="GO:0000166">
    <property type="term" value="F:nucleotide binding"/>
    <property type="evidence" value="ECO:0007669"/>
    <property type="project" value="UniProtKB-KW"/>
</dbReference>
<sequence length="508" mass="55267">MAGDPMADRPVRVVVVGGGTAGWMTAAGLVGLLSKACTVHLVESEEIGIVGVGEATLPHLRLYLERLGIDEAEFMAATDATFKLGIEFRDFGRIGDRYIHPFGTYGRPLGGVGFHHYWLRRRAEGADVPPIGAYSAGVVAAETCRFERPGTDPDDPTTSFGYAYQFDATRFAPFLRAWAEKRGARRTEGRVVSIERNGGDGTVGAVTLSDGARIEGDLFIDCSGFRSLLLGQELAEAWEDWSHWLPCDRAVAVPSVRPDAPTEPFTRASATKAGWRWRIPLRHRVGNGHVYASAFCGDDQATEALLAGLDGAPLADPRFLRFRAGRRRRSFVGNVVAIGLASGFLEPLESTSIYLVQAAITALVEHFPDARVEAVDRDGFNAAIDAEYDRIRDFLILHYHATTRADSPFWNHVRTMTVPDSLAEKMALWRATAQVAHYRHGLFLEPSWIAVYLGQGIVPHGWDPRADRPDAAGLDRALTGLSRAIADRVGQMPPHDRALGLSGAGAAA</sequence>
<evidence type="ECO:0000256" key="1">
    <source>
        <dbReference type="PIRSR" id="PIRSR011396-1"/>
    </source>
</evidence>
<evidence type="ECO:0000256" key="2">
    <source>
        <dbReference type="PIRSR" id="PIRSR011396-2"/>
    </source>
</evidence>
<protein>
    <submittedName>
        <fullName evidence="3">Tryptophan halogenase</fullName>
    </submittedName>
</protein>
<dbReference type="AlphaFoldDB" id="A0A147ISG3"/>
<dbReference type="Gene3D" id="3.50.50.60">
    <property type="entry name" value="FAD/NAD(P)-binding domain"/>
    <property type="match status" value="1"/>
</dbReference>
<dbReference type="Proteomes" id="UP000073923">
    <property type="component" value="Unassembled WGS sequence"/>
</dbReference>
<feature type="binding site" evidence="2">
    <location>
        <position position="83"/>
    </location>
    <ligand>
        <name>7-chloro-L-tryptophan</name>
        <dbReference type="ChEBI" id="CHEBI:58713"/>
    </ligand>
</feature>
<accession>A0A147ISG3</accession>
<reference evidence="3 4" key="1">
    <citation type="journal article" date="2016" name="Front. Microbiol.">
        <title>Genomic Resource of Rice Seed Associated Bacteria.</title>
        <authorList>
            <person name="Midha S."/>
            <person name="Bansal K."/>
            <person name="Sharma S."/>
            <person name="Kumar N."/>
            <person name="Patil P.P."/>
            <person name="Chaudhry V."/>
            <person name="Patil P.B."/>
        </authorList>
    </citation>
    <scope>NUCLEOTIDE SEQUENCE [LARGE SCALE GENOMIC DNA]</scope>
    <source>
        <strain evidence="3 4">NS355</strain>
    </source>
</reference>
<feature type="binding site" evidence="2">
    <location>
        <position position="349"/>
    </location>
    <ligand>
        <name>L-tryptophan</name>
        <dbReference type="ChEBI" id="CHEBI:57912"/>
    </ligand>
</feature>
<evidence type="ECO:0000313" key="3">
    <source>
        <dbReference type="EMBL" id="KTT98467.1"/>
    </source>
</evidence>
<dbReference type="SUPFAM" id="SSF51905">
    <property type="entry name" value="FAD/NAD(P)-binding domain"/>
    <property type="match status" value="1"/>
</dbReference>
<evidence type="ECO:0000313" key="4">
    <source>
        <dbReference type="Proteomes" id="UP000073923"/>
    </source>
</evidence>
<dbReference type="GO" id="GO:0004497">
    <property type="term" value="F:monooxygenase activity"/>
    <property type="evidence" value="ECO:0007669"/>
    <property type="project" value="InterPro"/>
</dbReference>
<dbReference type="PIRSF" id="PIRSF011396">
    <property type="entry name" value="Trp_halogenase"/>
    <property type="match status" value="1"/>
</dbReference>
<dbReference type="RefSeq" id="WP_058745416.1">
    <property type="nucleotide sequence ID" value="NZ_LDTF01000043.1"/>
</dbReference>
<dbReference type="PANTHER" id="PTHR43747">
    <property type="entry name" value="FAD-BINDING PROTEIN"/>
    <property type="match status" value="1"/>
</dbReference>
<dbReference type="EMBL" id="LDTF01000043">
    <property type="protein sequence ID" value="KTT98467.1"/>
    <property type="molecule type" value="Genomic_DNA"/>
</dbReference>
<feature type="binding site" evidence="2">
    <location>
        <position position="191"/>
    </location>
    <ligand>
        <name>FAD</name>
        <dbReference type="ChEBI" id="CHEBI:57692"/>
    </ligand>
</feature>
<dbReference type="InterPro" id="IPR006905">
    <property type="entry name" value="Flavin_halogenase"/>
</dbReference>
<organism evidence="3 4">
    <name type="scientific">Sphingomonas yabuuchiae</name>
    <dbReference type="NCBI Taxonomy" id="172044"/>
    <lineage>
        <taxon>Bacteria</taxon>
        <taxon>Pseudomonadati</taxon>
        <taxon>Pseudomonadota</taxon>
        <taxon>Alphaproteobacteria</taxon>
        <taxon>Sphingomonadales</taxon>
        <taxon>Sphingomonadaceae</taxon>
        <taxon>Sphingomonas</taxon>
    </lineage>
</organism>
<dbReference type="InterPro" id="IPR033856">
    <property type="entry name" value="Trp_halogen"/>
</dbReference>
<gene>
    <name evidence="3" type="ORF">NS355_09125</name>
</gene>
<dbReference type="InterPro" id="IPR036188">
    <property type="entry name" value="FAD/NAD-bd_sf"/>
</dbReference>
<feature type="binding site" evidence="2">
    <location>
        <begin position="18"/>
        <end position="21"/>
    </location>
    <ligand>
        <name>FAD</name>
        <dbReference type="ChEBI" id="CHEBI:57692"/>
    </ligand>
</feature>
<name>A0A147ISG3_9SPHN</name>
<proteinExistence type="predicted"/>
<keyword evidence="2" id="KW-0547">Nucleotide-binding</keyword>